<keyword evidence="1" id="KW-1133">Transmembrane helix</keyword>
<keyword evidence="1" id="KW-0472">Membrane</keyword>
<proteinExistence type="predicted"/>
<dbReference type="Proteomes" id="UP000267606">
    <property type="component" value="Unassembled WGS sequence"/>
</dbReference>
<dbReference type="GO" id="GO:0006874">
    <property type="term" value="P:intracellular calcium ion homeostasis"/>
    <property type="evidence" value="ECO:0007669"/>
    <property type="project" value="InterPro"/>
</dbReference>
<dbReference type="AlphaFoldDB" id="A0A183HJT6"/>
<sequence>MTWAQLIFAIVTLSIKASVKVAMFIYLIICTLFRFGYYLMTPDRDDLEVEQAALPMPESADIQYTSPVWPSFQQSHRSGNYDVFGVRLPSTYAQTPTTPMGQPKPEVTNASSPIQQSEAVLKPSTQQDPSMYETQTVSDNACYNQIASPAVSEYGVADYYEPKIAEQISSRSRGSLLNMLARNFKPIEKTTLYLAFFINVILLFHRIRITEDETPAGEMVTYENVNIDIA</sequence>
<evidence type="ECO:0000256" key="1">
    <source>
        <dbReference type="SAM" id="Phobius"/>
    </source>
</evidence>
<protein>
    <submittedName>
        <fullName evidence="5">RR_TM4-6 domain-containing protein</fullName>
    </submittedName>
</protein>
<dbReference type="Pfam" id="PF06459">
    <property type="entry name" value="RR_TM4-6"/>
    <property type="match status" value="1"/>
</dbReference>
<organism evidence="5">
    <name type="scientific">Onchocerca flexuosa</name>
    <dbReference type="NCBI Taxonomy" id="387005"/>
    <lineage>
        <taxon>Eukaryota</taxon>
        <taxon>Metazoa</taxon>
        <taxon>Ecdysozoa</taxon>
        <taxon>Nematoda</taxon>
        <taxon>Chromadorea</taxon>
        <taxon>Rhabditida</taxon>
        <taxon>Spirurina</taxon>
        <taxon>Spiruromorpha</taxon>
        <taxon>Filarioidea</taxon>
        <taxon>Onchocercidae</taxon>
        <taxon>Onchocerca</taxon>
    </lineage>
</organism>
<evidence type="ECO:0000313" key="4">
    <source>
        <dbReference type="Proteomes" id="UP000267606"/>
    </source>
</evidence>
<dbReference type="GO" id="GO:0016020">
    <property type="term" value="C:membrane"/>
    <property type="evidence" value="ECO:0007669"/>
    <property type="project" value="InterPro"/>
</dbReference>
<feature type="transmembrane region" description="Helical" evidence="1">
    <location>
        <begin position="6"/>
        <end position="33"/>
    </location>
</feature>
<feature type="domain" description="Ryanodine Receptor TM 4-6" evidence="2">
    <location>
        <begin position="124"/>
        <end position="216"/>
    </location>
</feature>
<accession>A0A183HJT6</accession>
<evidence type="ECO:0000313" key="3">
    <source>
        <dbReference type="EMBL" id="VDO52391.1"/>
    </source>
</evidence>
<gene>
    <name evidence="3" type="ORF">OFLC_LOCUS7747</name>
</gene>
<dbReference type="WBParaSite" id="OFLC_0000774701-mRNA-1">
    <property type="protein sequence ID" value="OFLC_0000774701-mRNA-1"/>
    <property type="gene ID" value="OFLC_0000774701"/>
</dbReference>
<keyword evidence="4" id="KW-1185">Reference proteome</keyword>
<evidence type="ECO:0000259" key="2">
    <source>
        <dbReference type="Pfam" id="PF06459"/>
    </source>
</evidence>
<reference evidence="5" key="1">
    <citation type="submission" date="2016-06" db="UniProtKB">
        <authorList>
            <consortium name="WormBaseParasite"/>
        </authorList>
    </citation>
    <scope>IDENTIFICATION</scope>
</reference>
<dbReference type="STRING" id="387005.A0A183HJT6"/>
<reference evidence="3 4" key="2">
    <citation type="submission" date="2018-11" db="EMBL/GenBank/DDBJ databases">
        <authorList>
            <consortium name="Pathogen Informatics"/>
        </authorList>
    </citation>
    <scope>NUCLEOTIDE SEQUENCE [LARGE SCALE GENOMIC DNA]</scope>
</reference>
<dbReference type="InterPro" id="IPR009460">
    <property type="entry name" value="Ryanrecept_TM4-6"/>
</dbReference>
<dbReference type="GO" id="GO:0005219">
    <property type="term" value="F:ryanodine-sensitive calcium-release channel activity"/>
    <property type="evidence" value="ECO:0007669"/>
    <property type="project" value="InterPro"/>
</dbReference>
<name>A0A183HJT6_9BILA</name>
<evidence type="ECO:0000313" key="5">
    <source>
        <dbReference type="WBParaSite" id="OFLC_0000774701-mRNA-1"/>
    </source>
</evidence>
<keyword evidence="1" id="KW-0812">Transmembrane</keyword>
<dbReference type="EMBL" id="UZAJ01008284">
    <property type="protein sequence ID" value="VDO52391.1"/>
    <property type="molecule type" value="Genomic_DNA"/>
</dbReference>